<gene>
    <name evidence="2" type="ORF">PSYICH_LOCUS6229</name>
</gene>
<feature type="region of interest" description="Disordered" evidence="1">
    <location>
        <begin position="859"/>
        <end position="1161"/>
    </location>
</feature>
<feature type="compositionally biased region" description="Basic and acidic residues" evidence="1">
    <location>
        <begin position="953"/>
        <end position="962"/>
    </location>
</feature>
<keyword evidence="3" id="KW-1185">Reference proteome</keyword>
<dbReference type="EMBL" id="OV651831">
    <property type="protein sequence ID" value="CAH1105365.1"/>
    <property type="molecule type" value="Genomic_DNA"/>
</dbReference>
<feature type="compositionally biased region" description="Basic and acidic residues" evidence="1">
    <location>
        <begin position="901"/>
        <end position="929"/>
    </location>
</feature>
<feature type="compositionally biased region" description="Basic and acidic residues" evidence="1">
    <location>
        <begin position="1198"/>
        <end position="1214"/>
    </location>
</feature>
<proteinExistence type="predicted"/>
<feature type="compositionally biased region" description="Basic and acidic residues" evidence="1">
    <location>
        <begin position="176"/>
        <end position="193"/>
    </location>
</feature>
<feature type="compositionally biased region" description="Basic and acidic residues" evidence="1">
    <location>
        <begin position="859"/>
        <end position="887"/>
    </location>
</feature>
<feature type="compositionally biased region" description="Polar residues" evidence="1">
    <location>
        <begin position="157"/>
        <end position="175"/>
    </location>
</feature>
<feature type="compositionally biased region" description="Basic and acidic residues" evidence="1">
    <location>
        <begin position="326"/>
        <end position="341"/>
    </location>
</feature>
<evidence type="ECO:0000313" key="2">
    <source>
        <dbReference type="EMBL" id="CAH1105365.1"/>
    </source>
</evidence>
<feature type="region of interest" description="Disordered" evidence="1">
    <location>
        <begin position="511"/>
        <end position="579"/>
    </location>
</feature>
<feature type="region of interest" description="Disordered" evidence="1">
    <location>
        <begin position="157"/>
        <end position="198"/>
    </location>
</feature>
<feature type="compositionally biased region" description="Basic and acidic residues" evidence="1">
    <location>
        <begin position="533"/>
        <end position="568"/>
    </location>
</feature>
<feature type="region of interest" description="Disordered" evidence="1">
    <location>
        <begin position="1175"/>
        <end position="1332"/>
    </location>
</feature>
<reference evidence="2" key="1">
    <citation type="submission" date="2022-01" db="EMBL/GenBank/DDBJ databases">
        <authorList>
            <person name="King R."/>
        </authorList>
    </citation>
    <scope>NUCLEOTIDE SEQUENCE</scope>
</reference>
<feature type="region of interest" description="Disordered" evidence="1">
    <location>
        <begin position="1"/>
        <end position="24"/>
    </location>
</feature>
<feature type="compositionally biased region" description="Basic residues" evidence="1">
    <location>
        <begin position="1020"/>
        <end position="1032"/>
    </location>
</feature>
<feature type="region of interest" description="Disordered" evidence="1">
    <location>
        <begin position="307"/>
        <end position="345"/>
    </location>
</feature>
<feature type="compositionally biased region" description="Low complexity" evidence="1">
    <location>
        <begin position="1104"/>
        <end position="1116"/>
    </location>
</feature>
<feature type="region of interest" description="Disordered" evidence="1">
    <location>
        <begin position="753"/>
        <end position="778"/>
    </location>
</feature>
<feature type="compositionally biased region" description="Basic and acidic residues" evidence="1">
    <location>
        <begin position="1036"/>
        <end position="1049"/>
    </location>
</feature>
<accession>A0A9P0GD17</accession>
<feature type="region of interest" description="Disordered" evidence="1">
    <location>
        <begin position="119"/>
        <end position="138"/>
    </location>
</feature>
<feature type="compositionally biased region" description="Basic and acidic residues" evidence="1">
    <location>
        <begin position="1300"/>
        <end position="1311"/>
    </location>
</feature>
<feature type="region of interest" description="Disordered" evidence="1">
    <location>
        <begin position="621"/>
        <end position="649"/>
    </location>
</feature>
<feature type="compositionally biased region" description="Basic and acidic residues" evidence="1">
    <location>
        <begin position="1271"/>
        <end position="1287"/>
    </location>
</feature>
<protein>
    <submittedName>
        <fullName evidence="2">Uncharacterized protein</fullName>
    </submittedName>
</protein>
<dbReference type="Proteomes" id="UP001153636">
    <property type="component" value="Chromosome 19"/>
</dbReference>
<feature type="compositionally biased region" description="Basic and acidic residues" evidence="1">
    <location>
        <begin position="685"/>
        <end position="700"/>
    </location>
</feature>
<evidence type="ECO:0000256" key="1">
    <source>
        <dbReference type="SAM" id="MobiDB-lite"/>
    </source>
</evidence>
<feature type="compositionally biased region" description="Basic and acidic residues" evidence="1">
    <location>
        <begin position="1085"/>
        <end position="1096"/>
    </location>
</feature>
<evidence type="ECO:0000313" key="3">
    <source>
        <dbReference type="Proteomes" id="UP001153636"/>
    </source>
</evidence>
<feature type="compositionally biased region" description="Polar residues" evidence="1">
    <location>
        <begin position="463"/>
        <end position="474"/>
    </location>
</feature>
<organism evidence="2 3">
    <name type="scientific">Psylliodes chrysocephalus</name>
    <dbReference type="NCBI Taxonomy" id="3402493"/>
    <lineage>
        <taxon>Eukaryota</taxon>
        <taxon>Metazoa</taxon>
        <taxon>Ecdysozoa</taxon>
        <taxon>Arthropoda</taxon>
        <taxon>Hexapoda</taxon>
        <taxon>Insecta</taxon>
        <taxon>Pterygota</taxon>
        <taxon>Neoptera</taxon>
        <taxon>Endopterygota</taxon>
        <taxon>Coleoptera</taxon>
        <taxon>Polyphaga</taxon>
        <taxon>Cucujiformia</taxon>
        <taxon>Chrysomeloidea</taxon>
        <taxon>Chrysomelidae</taxon>
        <taxon>Galerucinae</taxon>
        <taxon>Alticini</taxon>
        <taxon>Psylliodes</taxon>
    </lineage>
</organism>
<feature type="compositionally biased region" description="Basic and acidic residues" evidence="1">
    <location>
        <begin position="753"/>
        <end position="763"/>
    </location>
</feature>
<feature type="compositionally biased region" description="Basic and acidic residues" evidence="1">
    <location>
        <begin position="716"/>
        <end position="726"/>
    </location>
</feature>
<feature type="region of interest" description="Disordered" evidence="1">
    <location>
        <begin position="463"/>
        <end position="491"/>
    </location>
</feature>
<sequence length="1332" mass="153207">MPDVSRSDSQRSDASQKPRVSFNRDVHVKRIVPRGNSPVGALSGDGIRSPLIASPVRKERLKKSKKQLSEEAKRVLNQADRLGCVTSQNGVSPERFYTLPHRKKKKEYFSGSLERRVKRNNSLEHLPPKKPPRTFASTNAQKSSIFDIFKKDKTASLKKSNLRRSASDASNYSSKVDQKFRSRSGSDSEEFVKRRNQKKQLSPIIEVTQREDYFSAPEFDHNDKNKENIEPTSFVRKKQKDSITAQLKKFIDEVDEELYKETGIRPPLPEEKKPPQPIIIDVDTAEQISTKAKKFKNSLLGRKLKFITHKKKNTNEANKNKKSKNKAKEIPPPGKEDHIDNPEQVDSIAGPKIKETIEHLSQPKNPPKMIHSSQMPAEKLPLTKGRMVNNMVKRLSYESTSPPPLKTQVMITPHISVQHNNNQPFSYTRGLSPEKYMSNESSPTPGSPIIYAQVVCGANGNTSSKQTVHTAYNTSKKHSQSDSDEGLGGEEHLGFKSVTHFQNGIDEVDKFDEESPITPKFRNQSHHNGYSSYERKERSHTRYVDSSARGRGDGMDCKRRESLTEPHENNLFNGRTDLSARRDQLESRINRRVNDNSLRTSPEYLKNSYPTNVYVSESTSKYYKNRSSSPDKSDKYGQSQSKESRSMQYFGEYNDQLDYENRLKTNGFDSEPKSFDSHISSSPEYRYETSHGYTRDENSTFHKSTPDIYYRSQQDSLKRENVERRTASSNYRSDYLEENDRRERFVDSGIENDFKRDSGDNFRSRPKHRRDYNDSEDEGFASSLLIASERQHTEDNVNHRRRCDYDSDRAVSREDDPYRHVESLDYKEKFRSKDYAPRERSIDDGSHYDPRIDKDVEVYTLRRSEKKPPKPEKKSSLEKVKSLFIRDPKKKKEKNQANHGMVREESLRARYIEYKGREPVEPKYKKQDGSKQANLDYKNRRRLSTPSPSPTRETPRNGKIESTHGSWFKSLDRLSRKKSKKGEKEGSFTSGTEEEPITKPTKNLRFFGDTDQESNDSLRHKTSNKTRTHLKSKSQSTRELHNISEDFKSPRSCYKSMTNVSESEKENKGSRTNLKPPMSPNRRTPSRETSRHEKDRSRRRKNEVSSVESSTEGDSSQQSQRSIVYLHAATVGDIPGPGYIKSGRRAASREDLASNGSRVQQVKTLSRSFSVLAPWKPRHSREALDIDYTQQPRNGKNGKFEQKAYKSSSSRKESSSTLKKKAQESRKNQNGSTLLKLSKSRENLASQTLGRSKDELSKGSNSTLYKKKERLPKENSRYNRDREEKKLASKSLSTESLGGQDRRNRDPREISRSVSMPRNPDKSAGWFKVSKK</sequence>
<dbReference type="OrthoDB" id="6512771at2759"/>
<name>A0A9P0GD17_9CUCU</name>
<feature type="region of interest" description="Disordered" evidence="1">
    <location>
        <begin position="664"/>
        <end position="735"/>
    </location>
</feature>